<dbReference type="AlphaFoldDB" id="A0A4R2PA18"/>
<dbReference type="RefSeq" id="WP_132743505.1">
    <property type="nucleotide sequence ID" value="NZ_SLXK01000002.1"/>
</dbReference>
<keyword evidence="1" id="KW-0472">Membrane</keyword>
<reference evidence="2 3" key="1">
    <citation type="submission" date="2019-03" db="EMBL/GenBank/DDBJ databases">
        <title>Genomic Encyclopedia of Type Strains, Phase IV (KMG-IV): sequencing the most valuable type-strain genomes for metagenomic binning, comparative biology and taxonomic classification.</title>
        <authorList>
            <person name="Goeker M."/>
        </authorList>
    </citation>
    <scope>NUCLEOTIDE SEQUENCE [LARGE SCALE GENOMIC DNA]</scope>
    <source>
        <strain evidence="2 3">DSM 19377</strain>
    </source>
</reference>
<feature type="transmembrane region" description="Helical" evidence="1">
    <location>
        <begin position="140"/>
        <end position="160"/>
    </location>
</feature>
<dbReference type="Proteomes" id="UP000295416">
    <property type="component" value="Unassembled WGS sequence"/>
</dbReference>
<sequence length="411" mass="47194">MRNNPTAISMTTVIVFEWLFIYTLLVPFYSGHWQLFTPLLFLAAIFGVLFALVRSIFPKASMAAYFLITLVTVVAGYVIFNFHPLVALIVGVLFYFGSTRLYEKRTSETVWLLFFAYTVIAVAYYMFVPFLMQGVFQGRFIFILLLAVQFLAAILMIYSVNLDSGMSQGMPLFIIGFFIVSLAVAGFILVLKPVLFSIVNFLIRGAAFIIIEVMAFLFNLLVTPFVSEKKDDKLKQVFHMSDSPMKDQQHFADYQPPNVLIWVAVAILVCLAVVIVIILRKRKLRADSRENHTQEPLFGEAIDTNVKKKFNRKKRQRPPKDPVRLGMYKIHRFARKLGAGRYSYESLDEWLVRTDPSAKASSRVKALYDKARYGGQLLTREELADYSAALKHMKEDFKNRKMLKDNIDRNE</sequence>
<accession>A0A4R2PA18</accession>
<evidence type="ECO:0000313" key="2">
    <source>
        <dbReference type="EMBL" id="TCP31792.1"/>
    </source>
</evidence>
<organism evidence="2 3">
    <name type="scientific">Scopulibacillus darangshiensis</name>
    <dbReference type="NCBI Taxonomy" id="442528"/>
    <lineage>
        <taxon>Bacteria</taxon>
        <taxon>Bacillati</taxon>
        <taxon>Bacillota</taxon>
        <taxon>Bacilli</taxon>
        <taxon>Bacillales</taxon>
        <taxon>Sporolactobacillaceae</taxon>
        <taxon>Scopulibacillus</taxon>
    </lineage>
</organism>
<gene>
    <name evidence="2" type="ORF">EV207_102285</name>
</gene>
<evidence type="ECO:0000313" key="3">
    <source>
        <dbReference type="Proteomes" id="UP000295416"/>
    </source>
</evidence>
<keyword evidence="3" id="KW-1185">Reference proteome</keyword>
<protein>
    <recommendedName>
        <fullName evidence="4">DUF4129 domain-containing protein</fullName>
    </recommendedName>
</protein>
<dbReference type="OrthoDB" id="2352496at2"/>
<proteinExistence type="predicted"/>
<feature type="transmembrane region" description="Helical" evidence="1">
    <location>
        <begin position="35"/>
        <end position="53"/>
    </location>
</feature>
<comment type="caution">
    <text evidence="2">The sequence shown here is derived from an EMBL/GenBank/DDBJ whole genome shotgun (WGS) entry which is preliminary data.</text>
</comment>
<keyword evidence="1" id="KW-0812">Transmembrane</keyword>
<evidence type="ECO:0000256" key="1">
    <source>
        <dbReference type="SAM" id="Phobius"/>
    </source>
</evidence>
<name>A0A4R2PA18_9BACL</name>
<keyword evidence="1" id="KW-1133">Transmembrane helix</keyword>
<feature type="transmembrane region" description="Helical" evidence="1">
    <location>
        <begin position="109"/>
        <end position="128"/>
    </location>
</feature>
<feature type="transmembrane region" description="Helical" evidence="1">
    <location>
        <begin position="259"/>
        <end position="279"/>
    </location>
</feature>
<feature type="transmembrane region" description="Helical" evidence="1">
    <location>
        <begin position="198"/>
        <end position="222"/>
    </location>
</feature>
<evidence type="ECO:0008006" key="4">
    <source>
        <dbReference type="Google" id="ProtNLM"/>
    </source>
</evidence>
<feature type="transmembrane region" description="Helical" evidence="1">
    <location>
        <begin position="172"/>
        <end position="191"/>
    </location>
</feature>
<dbReference type="EMBL" id="SLXK01000002">
    <property type="protein sequence ID" value="TCP31792.1"/>
    <property type="molecule type" value="Genomic_DNA"/>
</dbReference>
<feature type="transmembrane region" description="Helical" evidence="1">
    <location>
        <begin position="7"/>
        <end position="29"/>
    </location>
</feature>
<feature type="transmembrane region" description="Helical" evidence="1">
    <location>
        <begin position="65"/>
        <end position="97"/>
    </location>
</feature>